<accession>A0A9K3JRC8</accession>
<keyword evidence="3" id="KW-1185">Reference proteome</keyword>
<protein>
    <submittedName>
        <fullName evidence="2">Uncharacterized protein</fullName>
    </submittedName>
</protein>
<geneLocation type="mitochondrion" evidence="1"/>
<name>A0A9K3JRC8_HELAN</name>
<proteinExistence type="predicted"/>
<dbReference type="Gramene" id="mRNA:HanXRQr2_Chr02g0082161">
    <property type="protein sequence ID" value="CDS:HanXRQr2_Chr02g0082161.1"/>
    <property type="gene ID" value="HanXRQr2_Chr02g0082161"/>
</dbReference>
<reference evidence="2" key="2">
    <citation type="submission" date="2020-06" db="EMBL/GenBank/DDBJ databases">
        <title>Helianthus annuus Genome sequencing and assembly Release 2.</title>
        <authorList>
            <person name="Gouzy J."/>
            <person name="Langlade N."/>
            <person name="Munos S."/>
        </authorList>
    </citation>
    <scope>NUCLEOTIDE SEQUENCE</scope>
    <source>
        <tissue evidence="2">Leaves</tissue>
    </source>
</reference>
<dbReference type="EMBL" id="MNCJ02000334">
    <property type="protein sequence ID" value="KAF5753145.1"/>
    <property type="molecule type" value="Genomic_DNA"/>
</dbReference>
<reference evidence="2" key="1">
    <citation type="journal article" date="2017" name="Nature">
        <title>The sunflower genome provides insights into oil metabolism, flowering and Asterid evolution.</title>
        <authorList>
            <person name="Badouin H."/>
            <person name="Gouzy J."/>
            <person name="Grassa C.J."/>
            <person name="Murat F."/>
            <person name="Staton S.E."/>
            <person name="Cottret L."/>
            <person name="Lelandais-Briere C."/>
            <person name="Owens G.L."/>
            <person name="Carrere S."/>
            <person name="Mayjonade B."/>
            <person name="Legrand L."/>
            <person name="Gill N."/>
            <person name="Kane N.C."/>
            <person name="Bowers J.E."/>
            <person name="Hubner S."/>
            <person name="Bellec A."/>
            <person name="Berard A."/>
            <person name="Berges H."/>
            <person name="Blanchet N."/>
            <person name="Boniface M.C."/>
            <person name="Brunel D."/>
            <person name="Catrice O."/>
            <person name="Chaidir N."/>
            <person name="Claudel C."/>
            <person name="Donnadieu C."/>
            <person name="Faraut T."/>
            <person name="Fievet G."/>
            <person name="Helmstetter N."/>
            <person name="King M."/>
            <person name="Knapp S.J."/>
            <person name="Lai Z."/>
            <person name="Le Paslier M.C."/>
            <person name="Lippi Y."/>
            <person name="Lorenzon L."/>
            <person name="Mandel J.R."/>
            <person name="Marage G."/>
            <person name="Marchand G."/>
            <person name="Marquand E."/>
            <person name="Bret-Mestries E."/>
            <person name="Morien E."/>
            <person name="Nambeesan S."/>
            <person name="Nguyen T."/>
            <person name="Pegot-Espagnet P."/>
            <person name="Pouilly N."/>
            <person name="Raftis F."/>
            <person name="Sallet E."/>
            <person name="Schiex T."/>
            <person name="Thomas J."/>
            <person name="Vandecasteele C."/>
            <person name="Vares D."/>
            <person name="Vear F."/>
            <person name="Vautrin S."/>
            <person name="Crespi M."/>
            <person name="Mangin B."/>
            <person name="Burke J.M."/>
            <person name="Salse J."/>
            <person name="Munos S."/>
            <person name="Vincourt P."/>
            <person name="Rieseberg L.H."/>
            <person name="Langlade N.B."/>
        </authorList>
    </citation>
    <scope>NUCLEOTIDE SEQUENCE</scope>
    <source>
        <tissue evidence="2">Leaves</tissue>
    </source>
</reference>
<evidence type="ECO:0000313" key="1">
    <source>
        <dbReference type="EMBL" id="KAF5753145.1"/>
    </source>
</evidence>
<organism evidence="2 3">
    <name type="scientific">Helianthus annuus</name>
    <name type="common">Common sunflower</name>
    <dbReference type="NCBI Taxonomy" id="4232"/>
    <lineage>
        <taxon>Eukaryota</taxon>
        <taxon>Viridiplantae</taxon>
        <taxon>Streptophyta</taxon>
        <taxon>Embryophyta</taxon>
        <taxon>Tracheophyta</taxon>
        <taxon>Spermatophyta</taxon>
        <taxon>Magnoliopsida</taxon>
        <taxon>eudicotyledons</taxon>
        <taxon>Gunneridae</taxon>
        <taxon>Pentapetalae</taxon>
        <taxon>asterids</taxon>
        <taxon>campanulids</taxon>
        <taxon>Asterales</taxon>
        <taxon>Asteraceae</taxon>
        <taxon>Asteroideae</taxon>
        <taxon>Heliantheae alliance</taxon>
        <taxon>Heliantheae</taxon>
        <taxon>Helianthus</taxon>
    </lineage>
</organism>
<dbReference type="AlphaFoldDB" id="A0A9K3JRC8"/>
<dbReference type="EMBL" id="MNCJ02000317">
    <property type="protein sequence ID" value="KAF5819842.1"/>
    <property type="molecule type" value="Genomic_DNA"/>
</dbReference>
<sequence length="67" mass="7815">MADHEFYEVFKTFTFECIMNEMNPRMRSKSPLPFNKPWGAPSSLPDKLSCRDETFLSGRSEFSSSRD</sequence>
<gene>
    <name evidence="2" type="ORF">HanXRQr2_Chr02g0082161</name>
    <name evidence="1" type="ORF">HanXRQr2_MTg0834891</name>
</gene>
<evidence type="ECO:0000313" key="3">
    <source>
        <dbReference type="Proteomes" id="UP000215914"/>
    </source>
</evidence>
<evidence type="ECO:0000313" key="2">
    <source>
        <dbReference type="EMBL" id="KAF5819842.1"/>
    </source>
</evidence>
<keyword evidence="1" id="KW-0496">Mitochondrion</keyword>
<dbReference type="Proteomes" id="UP000215914">
    <property type="component" value="Unassembled WGS sequence"/>
</dbReference>
<comment type="caution">
    <text evidence="2">The sequence shown here is derived from an EMBL/GenBank/DDBJ whole genome shotgun (WGS) entry which is preliminary data.</text>
</comment>